<dbReference type="SUPFAM" id="SSF64210">
    <property type="entry name" value="Head-to-tail joining protein W, gpW"/>
    <property type="match status" value="1"/>
</dbReference>
<comment type="caution">
    <text evidence="1">The sequence shown here is derived from an EMBL/GenBank/DDBJ whole genome shotgun (WGS) entry which is preliminary data.</text>
</comment>
<protein>
    <submittedName>
        <fullName evidence="1">GpW family head-tail joining protein</fullName>
    </submittedName>
</protein>
<dbReference type="EMBL" id="JARWAK010000008">
    <property type="protein sequence ID" value="MDR5867291.1"/>
    <property type="molecule type" value="Genomic_DNA"/>
</dbReference>
<organism evidence="1 2">
    <name type="scientific">Halomonas koreensis</name>
    <dbReference type="NCBI Taxonomy" id="245385"/>
    <lineage>
        <taxon>Bacteria</taxon>
        <taxon>Pseudomonadati</taxon>
        <taxon>Pseudomonadota</taxon>
        <taxon>Gammaproteobacteria</taxon>
        <taxon>Oceanospirillales</taxon>
        <taxon>Halomonadaceae</taxon>
        <taxon>Halomonas</taxon>
    </lineage>
</organism>
<sequence length="75" mass="8155">MAYTADDLAQVKQAILDLAAGRRATMVTRDGRTVQYARADIAKLRDLERTISAQLNAASGGRRSRTRYAATSKGL</sequence>
<dbReference type="InterPro" id="IPR036626">
    <property type="entry name" value="GpW_sf"/>
</dbReference>
<gene>
    <name evidence="1" type="primary">gpW</name>
    <name evidence="1" type="ORF">QC818_10865</name>
</gene>
<name>A0ABU1G308_9GAMM</name>
<dbReference type="Gene3D" id="3.30.1580.10">
    <property type="entry name" value="Head-to-tail joining protein W"/>
    <property type="match status" value="1"/>
</dbReference>
<reference evidence="1 2" key="1">
    <citation type="submission" date="2023-04" db="EMBL/GenBank/DDBJ databases">
        <title>A long-awaited taxogenomic arrangement of the family Halomonadaceae.</title>
        <authorList>
            <person name="De La Haba R."/>
            <person name="Chuvochina M."/>
            <person name="Wittouck S."/>
            <person name="Arahal D.R."/>
            <person name="Sanchez-Porro C."/>
            <person name="Hugenholtz P."/>
            <person name="Ventosa A."/>
        </authorList>
    </citation>
    <scope>NUCLEOTIDE SEQUENCE [LARGE SCALE GENOMIC DNA]</scope>
    <source>
        <strain evidence="1 2">DSM 23530</strain>
    </source>
</reference>
<dbReference type="InterPro" id="IPR004174">
    <property type="entry name" value="GpW"/>
</dbReference>
<evidence type="ECO:0000313" key="2">
    <source>
        <dbReference type="Proteomes" id="UP001264519"/>
    </source>
</evidence>
<keyword evidence="2" id="KW-1185">Reference proteome</keyword>
<dbReference type="Proteomes" id="UP001264519">
    <property type="component" value="Unassembled WGS sequence"/>
</dbReference>
<evidence type="ECO:0000313" key="1">
    <source>
        <dbReference type="EMBL" id="MDR5867291.1"/>
    </source>
</evidence>
<proteinExistence type="predicted"/>
<dbReference type="RefSeq" id="WP_309652884.1">
    <property type="nucleotide sequence ID" value="NZ_JARWAK010000008.1"/>
</dbReference>
<dbReference type="Pfam" id="PF02831">
    <property type="entry name" value="gpW"/>
    <property type="match status" value="1"/>
</dbReference>
<accession>A0ABU1G308</accession>